<name>A0A3B1DPY8_9ZZZZ</name>
<dbReference type="EMBL" id="UOGI01000205">
    <property type="protein sequence ID" value="VAX33785.1"/>
    <property type="molecule type" value="Genomic_DNA"/>
</dbReference>
<dbReference type="AlphaFoldDB" id="A0A3B1DPY8"/>
<gene>
    <name evidence="1" type="ORF">MNBD_NITROSPIRAE03-1274</name>
</gene>
<protein>
    <recommendedName>
        <fullName evidence="2">DUF2007 domain-containing protein</fullName>
    </recommendedName>
</protein>
<reference evidence="1" key="1">
    <citation type="submission" date="2018-06" db="EMBL/GenBank/DDBJ databases">
        <authorList>
            <person name="Zhirakovskaya E."/>
        </authorList>
    </citation>
    <scope>NUCLEOTIDE SEQUENCE</scope>
</reference>
<accession>A0A3B1DPY8</accession>
<proteinExistence type="predicted"/>
<evidence type="ECO:0008006" key="2">
    <source>
        <dbReference type="Google" id="ProtNLM"/>
    </source>
</evidence>
<sequence>MRQIKVCPDCSTEYFAHIEKCADCGTLLLSPEENKAAREARERLMEQSVQNSVAIRKGDLKWIDELYHVVIDSGISCTVHVEDTCNKGCCGDNWELLVSEEDAERAQECIEEYFAKAHPEIRESQELVSEGKCPACSSPVGTNAVECGDCGLTLLIVEEQEKDED</sequence>
<evidence type="ECO:0000313" key="1">
    <source>
        <dbReference type="EMBL" id="VAX33785.1"/>
    </source>
</evidence>
<organism evidence="1">
    <name type="scientific">hydrothermal vent metagenome</name>
    <dbReference type="NCBI Taxonomy" id="652676"/>
    <lineage>
        <taxon>unclassified sequences</taxon>
        <taxon>metagenomes</taxon>
        <taxon>ecological metagenomes</taxon>
    </lineage>
</organism>